<keyword evidence="2" id="KW-1185">Reference proteome</keyword>
<protein>
    <submittedName>
        <fullName evidence="1">N-formylglutamate amidohydrolase</fullName>
    </submittedName>
</protein>
<evidence type="ECO:0000313" key="1">
    <source>
        <dbReference type="EMBL" id="GGB23087.1"/>
    </source>
</evidence>
<dbReference type="InterPro" id="IPR011227">
    <property type="entry name" value="UCP029730"/>
</dbReference>
<sequence length="258" mass="27461">MPDRPMPIHSAATRVVPDIVNGDRMADVIFICDHASNVIPPDLAGLGLPPAVLGLHIAWDIGAADITRRLAGAFGAPAVLATVSRLVLDVNRFLDDPASLLAQSDGIEVPGNRGASAEEHHARAARVFHPYHAAIDRMITRLVASGRRPALVAVHSCTDRMEGVLRPWHVGVLWGRDDRLARPLLASLGRQTGIVVGDNQPYSLQLVRGYTTEIHGERRGLPYVALEIRQDLIADPAGAAAWAGRIAAGLSAALAALD</sequence>
<dbReference type="PIRSF" id="PIRSF029730">
    <property type="entry name" value="UCP029730"/>
    <property type="match status" value="1"/>
</dbReference>
<evidence type="ECO:0000313" key="2">
    <source>
        <dbReference type="Proteomes" id="UP000603352"/>
    </source>
</evidence>
<dbReference type="Proteomes" id="UP000603352">
    <property type="component" value="Unassembled WGS sequence"/>
</dbReference>
<dbReference type="SUPFAM" id="SSF53187">
    <property type="entry name" value="Zn-dependent exopeptidases"/>
    <property type="match status" value="1"/>
</dbReference>
<dbReference type="Pfam" id="PF05013">
    <property type="entry name" value="FGase"/>
    <property type="match status" value="1"/>
</dbReference>
<accession>A0ABQ1I8I7</accession>
<dbReference type="RefSeq" id="WP_229707708.1">
    <property type="nucleotide sequence ID" value="NZ_BMDZ01000001.1"/>
</dbReference>
<organism evidence="1 2">
    <name type="scientific">Tistrella bauzanensis</name>
    <dbReference type="NCBI Taxonomy" id="657419"/>
    <lineage>
        <taxon>Bacteria</taxon>
        <taxon>Pseudomonadati</taxon>
        <taxon>Pseudomonadota</taxon>
        <taxon>Alphaproteobacteria</taxon>
        <taxon>Geminicoccales</taxon>
        <taxon>Geminicoccaceae</taxon>
        <taxon>Tistrella</taxon>
    </lineage>
</organism>
<name>A0ABQ1I8I7_9PROT</name>
<dbReference type="Gene3D" id="3.40.630.40">
    <property type="entry name" value="Zn-dependent exopeptidases"/>
    <property type="match status" value="1"/>
</dbReference>
<comment type="caution">
    <text evidence="1">The sequence shown here is derived from an EMBL/GenBank/DDBJ whole genome shotgun (WGS) entry which is preliminary data.</text>
</comment>
<reference evidence="2" key="1">
    <citation type="journal article" date="2019" name="Int. J. Syst. Evol. Microbiol.">
        <title>The Global Catalogue of Microorganisms (GCM) 10K type strain sequencing project: providing services to taxonomists for standard genome sequencing and annotation.</title>
        <authorList>
            <consortium name="The Broad Institute Genomics Platform"/>
            <consortium name="The Broad Institute Genome Sequencing Center for Infectious Disease"/>
            <person name="Wu L."/>
            <person name="Ma J."/>
        </authorList>
    </citation>
    <scope>NUCLEOTIDE SEQUENCE [LARGE SCALE GENOMIC DNA]</scope>
    <source>
        <strain evidence="2">CGMCC 1.10188</strain>
    </source>
</reference>
<proteinExistence type="predicted"/>
<dbReference type="EMBL" id="BMDZ01000001">
    <property type="protein sequence ID" value="GGB23087.1"/>
    <property type="molecule type" value="Genomic_DNA"/>
</dbReference>
<dbReference type="InterPro" id="IPR007709">
    <property type="entry name" value="N-FG_amidohydro"/>
</dbReference>
<gene>
    <name evidence="1" type="ORF">GCM10011505_00400</name>
</gene>